<evidence type="ECO:0000313" key="1">
    <source>
        <dbReference type="EMBL" id="MFB9761474.1"/>
    </source>
</evidence>
<proteinExistence type="predicted"/>
<protein>
    <submittedName>
        <fullName evidence="1">DUF2642 domain-containing protein</fullName>
    </submittedName>
</protein>
<keyword evidence="2" id="KW-1185">Reference proteome</keyword>
<evidence type="ECO:0000313" key="2">
    <source>
        <dbReference type="Proteomes" id="UP001589609"/>
    </source>
</evidence>
<gene>
    <name evidence="1" type="ORF">ACFFMS_24830</name>
</gene>
<reference evidence="1 2" key="1">
    <citation type="submission" date="2024-09" db="EMBL/GenBank/DDBJ databases">
        <authorList>
            <person name="Sun Q."/>
            <person name="Mori K."/>
        </authorList>
    </citation>
    <scope>NUCLEOTIDE SEQUENCE [LARGE SCALE GENOMIC DNA]</scope>
    <source>
        <strain evidence="1 2">JCM 11201</strain>
    </source>
</reference>
<organism evidence="1 2">
    <name type="scientific">Ectobacillus funiculus</name>
    <dbReference type="NCBI Taxonomy" id="137993"/>
    <lineage>
        <taxon>Bacteria</taxon>
        <taxon>Bacillati</taxon>
        <taxon>Bacillota</taxon>
        <taxon>Bacilli</taxon>
        <taxon>Bacillales</taxon>
        <taxon>Bacillaceae</taxon>
        <taxon>Ectobacillus</taxon>
    </lineage>
</organism>
<accession>A0ABV5WLG0</accession>
<dbReference type="Proteomes" id="UP001589609">
    <property type="component" value="Unassembled WGS sequence"/>
</dbReference>
<name>A0ABV5WLG0_9BACI</name>
<dbReference type="RefSeq" id="WP_379951632.1">
    <property type="nucleotide sequence ID" value="NZ_JBHMAF010000193.1"/>
</dbReference>
<comment type="caution">
    <text evidence="1">The sequence shown here is derived from an EMBL/GenBank/DDBJ whole genome shotgun (WGS) entry which is preliminary data.</text>
</comment>
<sequence>MYHLKQLVGKQIDLEISGGIFLQGILVDLGLDIIVLYNGKDYLYIPHVHIQNVKLSTELNNELQGDKIEVPFRDDENEISYRKTLLSAKGRFVQIYIIGDKAIHGYITNILNDYFVFYSPIYKTMLISLNHLKWLIPYRSSLTPYTLGNEALPVKPTNSPMQRSLEEQLKKCEDSLVILDCGDHPMKTGLLKQVQNSMVQLILANGEFVYWKISHIKAVYFP</sequence>
<dbReference type="EMBL" id="JBHMAF010000193">
    <property type="protein sequence ID" value="MFB9761474.1"/>
    <property type="molecule type" value="Genomic_DNA"/>
</dbReference>